<dbReference type="Proteomes" id="UP001165423">
    <property type="component" value="Unassembled WGS sequence"/>
</dbReference>
<proteinExistence type="predicted"/>
<organism evidence="2 3">
    <name type="scientific">Cognatiluteimonas sedimenti</name>
    <dbReference type="NCBI Taxonomy" id="2927791"/>
    <lineage>
        <taxon>Bacteria</taxon>
        <taxon>Pseudomonadati</taxon>
        <taxon>Pseudomonadota</taxon>
        <taxon>Gammaproteobacteria</taxon>
        <taxon>Lysobacterales</taxon>
        <taxon>Lysobacteraceae</taxon>
        <taxon>Cognatiluteimonas</taxon>
    </lineage>
</organism>
<evidence type="ECO:0000313" key="2">
    <source>
        <dbReference type="EMBL" id="MCJ0825716.1"/>
    </source>
</evidence>
<reference evidence="2 3" key="1">
    <citation type="submission" date="2022-03" db="EMBL/GenBank/DDBJ databases">
        <title>Luteimonas soily sp. nov., a novel bacterium isolated from the soil.</title>
        <authorList>
            <person name="Zhang X."/>
        </authorList>
    </citation>
    <scope>NUCLEOTIDE SEQUENCE [LARGE SCALE GENOMIC DNA]</scope>
    <source>
        <strain evidence="2 3">50</strain>
    </source>
</reference>
<feature type="transmembrane region" description="Helical" evidence="1">
    <location>
        <begin position="43"/>
        <end position="62"/>
    </location>
</feature>
<name>A0ABT0A404_9GAMM</name>
<evidence type="ECO:0000313" key="3">
    <source>
        <dbReference type="Proteomes" id="UP001165423"/>
    </source>
</evidence>
<keyword evidence="1" id="KW-1133">Transmembrane helix</keyword>
<keyword evidence="1" id="KW-0472">Membrane</keyword>
<gene>
    <name evidence="2" type="ORF">MQC88_07070</name>
</gene>
<protein>
    <recommendedName>
        <fullName evidence="4">Type IV pilin accessory protein</fullName>
    </recommendedName>
</protein>
<dbReference type="RefSeq" id="WP_243320508.1">
    <property type="nucleotide sequence ID" value="NZ_JALGCL010000002.1"/>
</dbReference>
<evidence type="ECO:0000256" key="1">
    <source>
        <dbReference type="SAM" id="Phobius"/>
    </source>
</evidence>
<feature type="transmembrane region" description="Helical" evidence="1">
    <location>
        <begin position="74"/>
        <end position="93"/>
    </location>
</feature>
<sequence>MTRWKAAGIHLAASTVVTAAALLAPMLLWYHFDMWPLSGLGPALAGLFLAVLLAGPGLTLMAYRAGKKTLRLDLVVIVLIQVAFLSYACFMLSRIRPVFLVAAGDHLVLVRAMDIDRGDLADAGIDPHALSWTGPRLVGLQVPGFEARDLLAAGVYARQYPEQPAFYIAYGRSAPTLLANASPVAATAARTARDQATITDALASLGRVESQVRAIPVSSRAGRATMLVDAGNGRPLRALPLELAGD</sequence>
<comment type="caution">
    <text evidence="2">The sequence shown here is derived from an EMBL/GenBank/DDBJ whole genome shotgun (WGS) entry which is preliminary data.</text>
</comment>
<feature type="transmembrane region" description="Helical" evidence="1">
    <location>
        <begin position="7"/>
        <end position="31"/>
    </location>
</feature>
<accession>A0ABT0A404</accession>
<dbReference type="EMBL" id="JALGCL010000002">
    <property type="protein sequence ID" value="MCJ0825716.1"/>
    <property type="molecule type" value="Genomic_DNA"/>
</dbReference>
<keyword evidence="1" id="KW-0812">Transmembrane</keyword>
<evidence type="ECO:0008006" key="4">
    <source>
        <dbReference type="Google" id="ProtNLM"/>
    </source>
</evidence>
<keyword evidence="3" id="KW-1185">Reference proteome</keyword>